<keyword evidence="3" id="KW-1185">Reference proteome</keyword>
<dbReference type="Gene3D" id="1.25.40.60">
    <property type="match status" value="1"/>
</dbReference>
<dbReference type="Gene3D" id="3.40.50.1910">
    <property type="match status" value="1"/>
</dbReference>
<dbReference type="GO" id="GO:0016192">
    <property type="term" value="P:vesicle-mediated transport"/>
    <property type="evidence" value="ECO:0007669"/>
    <property type="project" value="InterPro"/>
</dbReference>
<dbReference type="InterPro" id="IPR043154">
    <property type="entry name" value="Sec-1-like_dom1"/>
</dbReference>
<dbReference type="InterPro" id="IPR036045">
    <property type="entry name" value="Sec1-like_sf"/>
</dbReference>
<evidence type="ECO:0000256" key="1">
    <source>
        <dbReference type="ARBA" id="ARBA00009884"/>
    </source>
</evidence>
<evidence type="ECO:0000313" key="2">
    <source>
        <dbReference type="EMBL" id="CAL1300436.1"/>
    </source>
</evidence>
<sequence length="593" mass="68709">MSWNRRALEKSGIRNICRRKIMDDILMPLKKEKEWKILILDEFAMKVISLCFKTEEVMACNIALIENLDDIRERIPYLSAIYIITPSVQSVNYLEEDLQAERPKYKSAHLIFLSAVPGKLFNDMAENIQAEMILTFKEIDICFLPVESQVYSLNEPGFFKAFYNAYHDMDINNYKKIAQKLVSLFSTLEEIPLIRYRRGFAKNLILAETIQQEINLQKDSLKNVLESRRNKSQLLILDRGFDSISPIIHEFTFQAMAYDLLDLSEDIYEYALEVGRMEAEIQSTPLTEEDPLWCKLRHEHIANVARIVQNMIEAEELMKAAAELKTKYKGLPSLGDAIKEHLLQKTNESFYSYRHLANELMKIYCSGVNVISQLEQDLAIRKDANEKPVKNIETPVMAALANETYDIMQKLRLLLLLILYKKGVTKQNFDHIVRSSGIRLSDASTITNILHLDIDIFRPGHCEPFDPYVAQYTDPSRVKYKQSRWSPLLKNVILSAIDGKLSKDRFPFFNNDKGQELTPIERTGYWCVDKKYENASRLFVFIVGGATYSEMRCAYEVMQDYTGWEIFVGGDDIITPNSFIEKLQELHSFISYT</sequence>
<dbReference type="InterPro" id="IPR043127">
    <property type="entry name" value="Sec-1-like_dom3a"/>
</dbReference>
<comment type="similarity">
    <text evidence="1">Belongs to the STXBP/unc-18/SEC1 family.</text>
</comment>
<dbReference type="Gene3D" id="3.90.830.10">
    <property type="entry name" value="Syntaxin Binding Protein 1, Chain A, domain 2"/>
    <property type="match status" value="1"/>
</dbReference>
<dbReference type="SUPFAM" id="SSF56815">
    <property type="entry name" value="Sec1/munc18-like (SM) proteins"/>
    <property type="match status" value="1"/>
</dbReference>
<dbReference type="PIRSF" id="PIRSF005715">
    <property type="entry name" value="VPS45_Sec1"/>
    <property type="match status" value="1"/>
</dbReference>
<dbReference type="EMBL" id="CAXIEN010000554">
    <property type="protein sequence ID" value="CAL1300436.1"/>
    <property type="molecule type" value="Genomic_DNA"/>
</dbReference>
<comment type="caution">
    <text evidence="2">The sequence shown here is derived from an EMBL/GenBank/DDBJ whole genome shotgun (WGS) entry which is preliminary data.</text>
</comment>
<protein>
    <submittedName>
        <fullName evidence="2">Uncharacterized protein</fullName>
    </submittedName>
</protein>
<organism evidence="2 3">
    <name type="scientific">Larinioides sclopetarius</name>
    <dbReference type="NCBI Taxonomy" id="280406"/>
    <lineage>
        <taxon>Eukaryota</taxon>
        <taxon>Metazoa</taxon>
        <taxon>Ecdysozoa</taxon>
        <taxon>Arthropoda</taxon>
        <taxon>Chelicerata</taxon>
        <taxon>Arachnida</taxon>
        <taxon>Araneae</taxon>
        <taxon>Araneomorphae</taxon>
        <taxon>Entelegynae</taxon>
        <taxon>Araneoidea</taxon>
        <taxon>Araneidae</taxon>
        <taxon>Larinioides</taxon>
    </lineage>
</organism>
<dbReference type="InterPro" id="IPR001619">
    <property type="entry name" value="Sec1-like"/>
</dbReference>
<dbReference type="AlphaFoldDB" id="A0AAV2BVX2"/>
<dbReference type="Gene3D" id="3.40.50.2060">
    <property type="match status" value="1"/>
</dbReference>
<evidence type="ECO:0000313" key="3">
    <source>
        <dbReference type="Proteomes" id="UP001497382"/>
    </source>
</evidence>
<name>A0AAV2BVX2_9ARAC</name>
<proteinExistence type="inferred from homology"/>
<dbReference type="Proteomes" id="UP001497382">
    <property type="component" value="Unassembled WGS sequence"/>
</dbReference>
<dbReference type="InterPro" id="IPR027482">
    <property type="entry name" value="Sec1-like_dom2"/>
</dbReference>
<dbReference type="PANTHER" id="PTHR11679">
    <property type="entry name" value="VESICLE PROTEIN SORTING-ASSOCIATED"/>
    <property type="match status" value="1"/>
</dbReference>
<reference evidence="2 3" key="1">
    <citation type="submission" date="2024-04" db="EMBL/GenBank/DDBJ databases">
        <authorList>
            <person name="Rising A."/>
            <person name="Reimegard J."/>
            <person name="Sonavane S."/>
            <person name="Akerstrom W."/>
            <person name="Nylinder S."/>
            <person name="Hedman E."/>
            <person name="Kallberg Y."/>
        </authorList>
    </citation>
    <scope>NUCLEOTIDE SEQUENCE [LARGE SCALE GENOMIC DNA]</scope>
</reference>
<accession>A0AAV2BVX2</accession>
<gene>
    <name evidence="2" type="ORF">LARSCL_LOCUS21936</name>
</gene>
<dbReference type="Pfam" id="PF00995">
    <property type="entry name" value="Sec1"/>
    <property type="match status" value="1"/>
</dbReference>